<dbReference type="AlphaFoldDB" id="A0A937DG63"/>
<evidence type="ECO:0000256" key="1">
    <source>
        <dbReference type="SAM" id="MobiDB-lite"/>
    </source>
</evidence>
<dbReference type="RefSeq" id="WP_201918025.1">
    <property type="nucleotide sequence ID" value="NZ_JAERQG010000001.1"/>
</dbReference>
<dbReference type="EMBL" id="JAERQG010000001">
    <property type="protein sequence ID" value="MBL0764448.1"/>
    <property type="molecule type" value="Genomic_DNA"/>
</dbReference>
<name>A0A937DG63_9BACT</name>
<comment type="caution">
    <text evidence="2">The sequence shown here is derived from an EMBL/GenBank/DDBJ whole genome shotgun (WGS) entry which is preliminary data.</text>
</comment>
<dbReference type="Proteomes" id="UP000642920">
    <property type="component" value="Unassembled WGS sequence"/>
</dbReference>
<dbReference type="PROSITE" id="PS51257">
    <property type="entry name" value="PROKAR_LIPOPROTEIN"/>
    <property type="match status" value="1"/>
</dbReference>
<reference evidence="2" key="1">
    <citation type="submission" date="2021-01" db="EMBL/GenBank/DDBJ databases">
        <title>Marivirga sp. nov., isolated from intertidal surface sediments.</title>
        <authorList>
            <person name="Zhang M."/>
        </authorList>
    </citation>
    <scope>NUCLEOTIDE SEQUENCE</scope>
    <source>
        <strain evidence="2">SM1354</strain>
    </source>
</reference>
<sequence length="183" mass="20400">MKYLIKTTTAALFLGVMMIFSSCDIEDKINDTITFEYTEESNFSIPGSAPIGVLDNLPTPSIQSSSQEEFENNNTSAERVDEVILNELNLSITNPSDRTFSFLSSVKIYISTNTESEILLAERTNIPQNVGSTLMLETTGENIKSYVVEDQFSLRYEIEVRETTASETDINAEMVFGVSAELF</sequence>
<proteinExistence type="predicted"/>
<gene>
    <name evidence="2" type="ORF">JKP34_04230</name>
</gene>
<keyword evidence="3" id="KW-1185">Reference proteome</keyword>
<feature type="compositionally biased region" description="Polar residues" evidence="1">
    <location>
        <begin position="58"/>
        <end position="76"/>
    </location>
</feature>
<feature type="region of interest" description="Disordered" evidence="1">
    <location>
        <begin position="56"/>
        <end position="76"/>
    </location>
</feature>
<organism evidence="2 3">
    <name type="scientific">Marivirga atlantica</name>
    <dbReference type="NCBI Taxonomy" id="1548457"/>
    <lineage>
        <taxon>Bacteria</taxon>
        <taxon>Pseudomonadati</taxon>
        <taxon>Bacteroidota</taxon>
        <taxon>Cytophagia</taxon>
        <taxon>Cytophagales</taxon>
        <taxon>Marivirgaceae</taxon>
        <taxon>Marivirga</taxon>
    </lineage>
</organism>
<accession>A0A937DG63</accession>
<evidence type="ECO:0000313" key="2">
    <source>
        <dbReference type="EMBL" id="MBL0764448.1"/>
    </source>
</evidence>
<evidence type="ECO:0000313" key="3">
    <source>
        <dbReference type="Proteomes" id="UP000642920"/>
    </source>
</evidence>
<protein>
    <submittedName>
        <fullName evidence="2">Uncharacterized protein</fullName>
    </submittedName>
</protein>